<dbReference type="Proteomes" id="UP001178148">
    <property type="component" value="Unassembled WGS sequence"/>
</dbReference>
<reference evidence="1 2" key="1">
    <citation type="journal article" date="2023" name="bioRxiv">
        <title>An intranuclear bacterial parasite of deep-sea mussels expresses apoptosis inhibitors acquired from its host.</title>
        <authorList>
            <person name="Gonzalez Porras M.A."/>
            <person name="Assie A."/>
            <person name="Tietjen M."/>
            <person name="Violette M."/>
            <person name="Kleiner M."/>
            <person name="Gruber-Vodicka H."/>
            <person name="Dubilier N."/>
            <person name="Leisch N."/>
        </authorList>
    </citation>
    <scope>NUCLEOTIDE SEQUENCE [LARGE SCALE GENOMIC DNA]</scope>
    <source>
        <strain evidence="1">IAP13</strain>
    </source>
</reference>
<accession>A0AA90NYP9</accession>
<protein>
    <submittedName>
        <fullName evidence="1">Uncharacterized protein</fullName>
    </submittedName>
</protein>
<gene>
    <name evidence="1" type="ORF">QS748_00240</name>
</gene>
<comment type="caution">
    <text evidence="1">The sequence shown here is derived from an EMBL/GenBank/DDBJ whole genome shotgun (WGS) entry which is preliminary data.</text>
</comment>
<dbReference type="EMBL" id="JASXSV010000001">
    <property type="protein sequence ID" value="MDP0587711.1"/>
    <property type="molecule type" value="Genomic_DNA"/>
</dbReference>
<keyword evidence="2" id="KW-1185">Reference proteome</keyword>
<organism evidence="1 2">
    <name type="scientific">Candidatus Endonucleibacter bathymodioli</name>
    <dbReference type="NCBI Taxonomy" id="539814"/>
    <lineage>
        <taxon>Bacteria</taxon>
        <taxon>Pseudomonadati</taxon>
        <taxon>Pseudomonadota</taxon>
        <taxon>Gammaproteobacteria</taxon>
        <taxon>Oceanospirillales</taxon>
        <taxon>Endozoicomonadaceae</taxon>
        <taxon>Candidatus Endonucleibacter</taxon>
    </lineage>
</organism>
<sequence length="97" mass="10487">MIDHSHYNNDSVSNITVLSSMIAAIGPEQINICPDNNYREGVSICAGNTNGENTSICIGNATGEGASIRNIGNYSVFVKYDNKINDGNNELIINMYI</sequence>
<evidence type="ECO:0000313" key="1">
    <source>
        <dbReference type="EMBL" id="MDP0587711.1"/>
    </source>
</evidence>
<evidence type="ECO:0000313" key="2">
    <source>
        <dbReference type="Proteomes" id="UP001178148"/>
    </source>
</evidence>
<proteinExistence type="predicted"/>
<dbReference type="AlphaFoldDB" id="A0AA90NYP9"/>
<name>A0AA90NYP9_9GAMM</name>